<dbReference type="Gene3D" id="3.40.50.410">
    <property type="entry name" value="von Willebrand factor, type A domain"/>
    <property type="match status" value="1"/>
</dbReference>
<dbReference type="SUPFAM" id="SSF53300">
    <property type="entry name" value="vWA-like"/>
    <property type="match status" value="1"/>
</dbReference>
<dbReference type="RefSeq" id="WP_376983636.1">
    <property type="nucleotide sequence ID" value="NZ_JBHRWW010000001.1"/>
</dbReference>
<dbReference type="CDD" id="cd00198">
    <property type="entry name" value="vWFA"/>
    <property type="match status" value="1"/>
</dbReference>
<keyword evidence="4" id="KW-1185">Reference proteome</keyword>
<dbReference type="Pfam" id="PF13519">
    <property type="entry name" value="VWA_2"/>
    <property type="match status" value="1"/>
</dbReference>
<protein>
    <submittedName>
        <fullName evidence="3">VWA domain-containing protein</fullName>
    </submittedName>
</protein>
<dbReference type="Proteomes" id="UP001595685">
    <property type="component" value="Unassembled WGS sequence"/>
</dbReference>
<organism evidence="3 4">
    <name type="scientific">Aquipuribacter hungaricus</name>
    <dbReference type="NCBI Taxonomy" id="545624"/>
    <lineage>
        <taxon>Bacteria</taxon>
        <taxon>Bacillati</taxon>
        <taxon>Actinomycetota</taxon>
        <taxon>Actinomycetes</taxon>
        <taxon>Micrococcales</taxon>
        <taxon>Intrasporangiaceae</taxon>
        <taxon>Aquipuribacter</taxon>
    </lineage>
</organism>
<evidence type="ECO:0000259" key="2">
    <source>
        <dbReference type="SMART" id="SM00327"/>
    </source>
</evidence>
<feature type="compositionally biased region" description="Low complexity" evidence="1">
    <location>
        <begin position="19"/>
        <end position="30"/>
    </location>
</feature>
<feature type="domain" description="VWFA" evidence="2">
    <location>
        <begin position="489"/>
        <end position="680"/>
    </location>
</feature>
<proteinExistence type="predicted"/>
<sequence>MADQRPGGGTGRGGDPRPGRGYRYGSWRGGADPLAPPFDVRAAVDEIGERVLEGESPAEAMRRLLRQGQDGRAGLDELRARAARRRREVSRRGDADGALTRAQAQLDQALALERDALAGRQDDDARFDETRLASLPRSTSRAVQELADYAWSSPEAQELYQGILDGLQQEVLDHQFDGISDALRQMAEGGGQESSEALQKMLGDLDDLLEAHARGEDTTEQFEQFMAEHGDLVPGEPKDTDELVDALARRSAEAQRLLQSMSPQQRAELAALTEAALGRDPGLAEAMARLSQRLREARPEAFQRGPGRGGLSGEEPLGYGEAASALGELADLDDLLDSLGQEHPGATLDDVDVEQVERALGRSAAQEVAALKELERQLREQGWVTGPAEEARLSPKAMRRLGQSALRAIAQRLTGRGRGEHDDPRAGSSGEPTGAWREWRFGDEQPLDVVRTVQNAVLRSAQQPGGRSGGAVRLAVEDMAVVETEDRSRAAVALCVDLSFSMVSEGRWAPMKRTALALQHLVSSRYAHDSLQVIGFDRHARPMTTTELAHVEPEYVQGTNLAHALALAREHVSRHPDATPVVLVVTDGEPTAHNETWTMPDGSVEVEAVFDWPPRPETVQATVREVDALTRMRVPIDVVMLGEDPGLVRFVDAIARRNGGRVLSADPDRLGGAVVADYLRARRG</sequence>
<dbReference type="SMART" id="SM00327">
    <property type="entry name" value="VWA"/>
    <property type="match status" value="1"/>
</dbReference>
<evidence type="ECO:0000313" key="4">
    <source>
        <dbReference type="Proteomes" id="UP001595685"/>
    </source>
</evidence>
<feature type="region of interest" description="Disordered" evidence="1">
    <location>
        <begin position="414"/>
        <end position="436"/>
    </location>
</feature>
<reference evidence="4" key="1">
    <citation type="journal article" date="2019" name="Int. J. Syst. Evol. Microbiol.">
        <title>The Global Catalogue of Microorganisms (GCM) 10K type strain sequencing project: providing services to taxonomists for standard genome sequencing and annotation.</title>
        <authorList>
            <consortium name="The Broad Institute Genomics Platform"/>
            <consortium name="The Broad Institute Genome Sequencing Center for Infectious Disease"/>
            <person name="Wu L."/>
            <person name="Ma J."/>
        </authorList>
    </citation>
    <scope>NUCLEOTIDE SEQUENCE [LARGE SCALE GENOMIC DNA]</scope>
    <source>
        <strain evidence="4">NCAIM B.02333</strain>
    </source>
</reference>
<feature type="region of interest" description="Disordered" evidence="1">
    <location>
        <begin position="1"/>
        <end position="34"/>
    </location>
</feature>
<dbReference type="InterPro" id="IPR036465">
    <property type="entry name" value="vWFA_dom_sf"/>
</dbReference>
<evidence type="ECO:0000313" key="3">
    <source>
        <dbReference type="EMBL" id="MFC3686844.1"/>
    </source>
</evidence>
<comment type="caution">
    <text evidence="3">The sequence shown here is derived from an EMBL/GenBank/DDBJ whole genome shotgun (WGS) entry which is preliminary data.</text>
</comment>
<evidence type="ECO:0000256" key="1">
    <source>
        <dbReference type="SAM" id="MobiDB-lite"/>
    </source>
</evidence>
<accession>A0ABV7WAL5</accession>
<gene>
    <name evidence="3" type="ORF">ACFOLH_00640</name>
</gene>
<dbReference type="EMBL" id="JBHRWW010000001">
    <property type="protein sequence ID" value="MFC3686844.1"/>
    <property type="molecule type" value="Genomic_DNA"/>
</dbReference>
<name>A0ABV7WAL5_9MICO</name>
<dbReference type="InterPro" id="IPR002035">
    <property type="entry name" value="VWF_A"/>
</dbReference>
<feature type="compositionally biased region" description="Gly residues" evidence="1">
    <location>
        <begin position="1"/>
        <end position="13"/>
    </location>
</feature>
<feature type="region of interest" description="Disordered" evidence="1">
    <location>
        <begin position="298"/>
        <end position="318"/>
    </location>
</feature>